<reference evidence="3 4" key="1">
    <citation type="submission" date="2023-09" db="EMBL/GenBank/DDBJ databases">
        <title>Nesidiocoris tenuis whole genome shotgun sequence.</title>
        <authorList>
            <person name="Shibata T."/>
            <person name="Shimoda M."/>
            <person name="Kobayashi T."/>
            <person name="Uehara T."/>
        </authorList>
    </citation>
    <scope>NUCLEOTIDE SEQUENCE [LARGE SCALE GENOMIC DNA]</scope>
    <source>
        <strain evidence="3 4">Japan</strain>
    </source>
</reference>
<keyword evidence="2" id="KW-1133">Transmembrane helix</keyword>
<evidence type="ECO:0000256" key="2">
    <source>
        <dbReference type="SAM" id="Phobius"/>
    </source>
</evidence>
<sequence>MVTYGLISRYICITEALNVGRASERLLSYTMLRLFKVFVLLTLLVALVRSYPRSKAEDSDFPPREPQTKAEDMYSSDGDAQQKDVDMDVEEARYYYGYYRPFPVYYGFRPYYSYGYPQYFYG</sequence>
<protein>
    <recommendedName>
        <fullName evidence="5">Secreted protein</fullName>
    </recommendedName>
</protein>
<evidence type="ECO:0000256" key="1">
    <source>
        <dbReference type="SAM" id="MobiDB-lite"/>
    </source>
</evidence>
<keyword evidence="2" id="KW-0472">Membrane</keyword>
<keyword evidence="2" id="KW-0812">Transmembrane</keyword>
<keyword evidence="4" id="KW-1185">Reference proteome</keyword>
<accession>A0ABN7AFV7</accession>
<evidence type="ECO:0000313" key="4">
    <source>
        <dbReference type="Proteomes" id="UP001307889"/>
    </source>
</evidence>
<dbReference type="EMBL" id="AP028910">
    <property type="protein sequence ID" value="BES91134.1"/>
    <property type="molecule type" value="Genomic_DNA"/>
</dbReference>
<feature type="transmembrane region" description="Helical" evidence="2">
    <location>
        <begin position="26"/>
        <end position="48"/>
    </location>
</feature>
<evidence type="ECO:0000313" key="3">
    <source>
        <dbReference type="EMBL" id="BES91134.1"/>
    </source>
</evidence>
<dbReference type="Proteomes" id="UP001307889">
    <property type="component" value="Chromosome 2"/>
</dbReference>
<organism evidence="3 4">
    <name type="scientific">Nesidiocoris tenuis</name>
    <dbReference type="NCBI Taxonomy" id="355587"/>
    <lineage>
        <taxon>Eukaryota</taxon>
        <taxon>Metazoa</taxon>
        <taxon>Ecdysozoa</taxon>
        <taxon>Arthropoda</taxon>
        <taxon>Hexapoda</taxon>
        <taxon>Insecta</taxon>
        <taxon>Pterygota</taxon>
        <taxon>Neoptera</taxon>
        <taxon>Paraneoptera</taxon>
        <taxon>Hemiptera</taxon>
        <taxon>Heteroptera</taxon>
        <taxon>Panheteroptera</taxon>
        <taxon>Cimicomorpha</taxon>
        <taxon>Miridae</taxon>
        <taxon>Dicyphina</taxon>
        <taxon>Nesidiocoris</taxon>
    </lineage>
</organism>
<feature type="compositionally biased region" description="Basic and acidic residues" evidence="1">
    <location>
        <begin position="54"/>
        <end position="72"/>
    </location>
</feature>
<proteinExistence type="predicted"/>
<feature type="region of interest" description="Disordered" evidence="1">
    <location>
        <begin position="52"/>
        <end position="82"/>
    </location>
</feature>
<evidence type="ECO:0008006" key="5">
    <source>
        <dbReference type="Google" id="ProtNLM"/>
    </source>
</evidence>
<name>A0ABN7AFV7_9HEMI</name>
<gene>
    <name evidence="3" type="ORF">NTJ_03942</name>
</gene>